<evidence type="ECO:0000256" key="6">
    <source>
        <dbReference type="ARBA" id="ARBA00023239"/>
    </source>
</evidence>
<dbReference type="PANTHER" id="PTHR11920:SF335">
    <property type="entry name" value="GUANYLATE CYCLASE"/>
    <property type="match status" value="1"/>
</dbReference>
<sequence length="2373" mass="245351">MFWIRRCFGQRAEEVHGGRNGDRASAYKCASDYSCHGRLDSAIFDHAAFLKRTIQSPSGVYATPSAASGQNTPTTNQAAGFSDRRLALACSVQAQLGPTPRQPRGLVVDGGRGSDPQLCLHVTWVALNATQADEVHSSPRATLTIQRLDVESYQRLLEDLIRTDEQIRIALQQVARASYNGAYCAIKHRPQFSPSRDVLHGVATVELSTCCLALEGDRKVAGLLLVVHGSATASSRLFAESPSRSRNPSGANINPVGTARGLGTSKVVPLDSAAFSASVTGASQQPREQGLAIVRTPSWVPMARSCLRLPSLTARMRLAAAARAVAAEVLPASIMVFTYSRGNMLAEVAYLNSLARDYLCLNMPGTEQHHALASQLATLGLQALPARALLAAILQFAEPHMIRRLHRAAASEQGFCATLKVPAFIDAIGLVLAHPPAATGPSGDVENSGNVGTFSEDDEEENEEESEEEEEEEDGEEDANVNLCLQTPLQTISDMSERLDRITERGHGQGGEQGQGAQEEVAKLGLARRGSSHISLRGGNIRPRTSMGMSFRVASRQGSMLMEGTTAGAQVTGRAKSMRANTATTVHARTRTGTGRFYMEDHLGPELRMLSRAVLSVHGDMLRPQSGGNGRSNFRSARAPGGVGDSGGGGTNGQGTAFLTSGPSRRLQRPQSPLLLTTASGPVPQAASGALVMTNTLDAAEQELLQRLAEPVPGSTPMLQARPASRPNQVHQLRAQLSIAAAGIGDDLLRPINQPATGSSAGITLAACLQQAQRLRPSSDIQNGVREGAFGQVIAASGVQAAAEGLAQPAATGPCAGVIGRVKKPGVRRVATLAVGQMKQLTQGTALKGVAAQRVPVTIGGPASACSATADSLPTAANTAAVAISAPGPSADRVVADSAGDGNGTGLETESAPASVKPVAGPARADIAQAHGAATWTPNPLGNGLSCKAKENARKPVGPRQRDPRQVTAAGAETVDVGDLDEAAAEALGVAMHCAEDTSEALNTAGTFASFKSLAAAATAAATAQAMAAAMVMVGYNTGSGDSNGSAVETGTVRTARQVSGTLDCPAQLQTVELTEVVAKLPEELSTCATSSPGRAVDIAMSKTSPSVSCVSNAGCGNGLQLPTSSSAPPLRLDLLTRAYRTVNDAISRPPPVRSRLCCSGAGIMPHSMRESAQGTASTATADWRGDGDSDGSIGRPPLATVVTSPPLLPLQVDVQAVDGIRSYGAAAPQQPDSQQGQDQNHAGGEGGNTAASARGGSGLETELTADRSVHLSREGSGTSGIGSYTLGFGISSGGGSNNNSTGLSPMLLPAGGNPNTTPLHRMILMQQRVPSKSRMSAEIVCFSGLGASNGAAAAEDAEASASSAAASRRRSLHTVLAPARQGAGSIAAATATATLMGNSDMLLTGASYGNLVSGGNVTSGGNTTHGRSTTGANAIPSGGSGTGPATLHMNLRDGCMPRWESGPGAGVGSSSAASERLPYTSTRAMAIATGVAASPSGSGCWTATAGGSGFSPAPGARMGLANTSTTPIRYARRGNSVRARVHALLDQAAQVELQRAASSGRMPGACKNGHSHTLNVVSMRPGSSIASSYVSVRPPAGLWTNGSATPDSASVTIATLSLRPIVPDGANEAVPCRHATSTSGRQSSMNLVPYGDLMTANATIGGAIGGGRGDATLDRLSSYGQHHHRHRQHHTTHQHPPAPISADAVSGFTDGASPFLNMMSRQESGMLQILTSIDDAATATSALATKVDVSGIAGPGGAGATGGSGIFLHLGNSGGGVTGLMVSGGSVEDRTVTGAAAISGGVSYGASYGTSGGVIPTSSFSSSQRQISMQAQGTSHQPLSMRWLSPNDLGATSDALELHQHGVMTAPHPSPMPITVPLGSAGLDTPFAYANATKGTPSVSHILGGHDGSTGILEASLMANNTTESSPFFPEAQRRTSLPRARGGDFLAAEGPQISALSNQRGANGSGGGLDGRERGQQASRNDSADVEAAAIGSLHGMAPVEAAVAWCQLRARTCMTVDGRRVLMLIMSDVTKQIQNQERVASLVEQEHRILEALFPRHVIAYLTTPTNVDGEDDDARRAGFRRCGSISAIHTRTSRGANKQGSKVSPRWRRTAGGLSSSPRGDADIDGSLGVPSESASRGVLELRQMARQHYQNTVKVSKLATAHKMVTILFSDIVGFTAFSRQVPAITVMRFLNELYQKLDALLDIYKVYKVETIGDCYVVAGGLVRYDEDGLCTVLPEGEIDELHAVRVMEFAKAMLKASREVTLPTTGEPVQVRLGLHSGPAMSGVVGSKMPRFTVFGETVEAAHRMESSGRPGRIHVSGTTKALLRREAWEQTEGVQIDGRGRIDTYLWLGEEDDDAHKQRVMAVYL</sequence>
<feature type="compositionally biased region" description="Acidic residues" evidence="7">
    <location>
        <begin position="455"/>
        <end position="479"/>
    </location>
</feature>
<evidence type="ECO:0000256" key="7">
    <source>
        <dbReference type="SAM" id="MobiDB-lite"/>
    </source>
</evidence>
<feature type="region of interest" description="Disordered" evidence="7">
    <location>
        <begin position="2095"/>
        <end position="2136"/>
    </location>
</feature>
<feature type="domain" description="Guanylate cyclase" evidence="8">
    <location>
        <begin position="2171"/>
        <end position="2313"/>
    </location>
</feature>
<feature type="region of interest" description="Disordered" evidence="7">
    <location>
        <begin position="1168"/>
        <end position="1205"/>
    </location>
</feature>
<accession>A0A8J4F2R3</accession>
<dbReference type="GO" id="GO:0007168">
    <property type="term" value="P:receptor guanylyl cyclase signaling pathway"/>
    <property type="evidence" value="ECO:0007669"/>
    <property type="project" value="TreeGrafter"/>
</dbReference>
<gene>
    <name evidence="9" type="ORF">Vafri_10844</name>
</gene>
<feature type="compositionally biased region" description="Polar residues" evidence="7">
    <location>
        <begin position="2095"/>
        <end position="2106"/>
    </location>
</feature>
<keyword evidence="6" id="KW-0456">Lyase</keyword>
<keyword evidence="5" id="KW-0472">Membrane</keyword>
<feature type="compositionally biased region" description="Basic and acidic residues" evidence="7">
    <location>
        <begin position="951"/>
        <end position="965"/>
    </location>
</feature>
<dbReference type="PROSITE" id="PS50125">
    <property type="entry name" value="GUANYLATE_CYCLASE_2"/>
    <property type="match status" value="1"/>
</dbReference>
<evidence type="ECO:0000313" key="10">
    <source>
        <dbReference type="Proteomes" id="UP000747399"/>
    </source>
</evidence>
<keyword evidence="3" id="KW-0547">Nucleotide-binding</keyword>
<dbReference type="EMBL" id="BNCO01000020">
    <property type="protein sequence ID" value="GIL55274.1"/>
    <property type="molecule type" value="Genomic_DNA"/>
</dbReference>
<evidence type="ECO:0000256" key="2">
    <source>
        <dbReference type="ARBA" id="ARBA00022692"/>
    </source>
</evidence>
<dbReference type="Pfam" id="PF00211">
    <property type="entry name" value="Guanylate_cyc"/>
    <property type="match status" value="1"/>
</dbReference>
<feature type="compositionally biased region" description="Gly residues" evidence="7">
    <location>
        <begin position="641"/>
        <end position="653"/>
    </location>
</feature>
<keyword evidence="2" id="KW-0812">Transmembrane</keyword>
<dbReference type="InterPro" id="IPR029787">
    <property type="entry name" value="Nucleotide_cyclase"/>
</dbReference>
<dbReference type="SUPFAM" id="SSF55073">
    <property type="entry name" value="Nucleotide cyclase"/>
    <property type="match status" value="1"/>
</dbReference>
<dbReference type="GO" id="GO:0005886">
    <property type="term" value="C:plasma membrane"/>
    <property type="evidence" value="ECO:0007669"/>
    <property type="project" value="TreeGrafter"/>
</dbReference>
<proteinExistence type="predicted"/>
<evidence type="ECO:0000259" key="8">
    <source>
        <dbReference type="PROSITE" id="PS50125"/>
    </source>
</evidence>
<feature type="region of interest" description="Disordered" evidence="7">
    <location>
        <begin position="1226"/>
        <end position="1258"/>
    </location>
</feature>
<feature type="region of interest" description="Disordered" evidence="7">
    <location>
        <begin position="623"/>
        <end position="669"/>
    </location>
</feature>
<evidence type="ECO:0000313" key="9">
    <source>
        <dbReference type="EMBL" id="GIL55274.1"/>
    </source>
</evidence>
<dbReference type="GO" id="GO:0000166">
    <property type="term" value="F:nucleotide binding"/>
    <property type="evidence" value="ECO:0007669"/>
    <property type="project" value="UniProtKB-KW"/>
</dbReference>
<feature type="region of interest" description="Disordered" evidence="7">
    <location>
        <begin position="951"/>
        <end position="973"/>
    </location>
</feature>
<dbReference type="InterPro" id="IPR001054">
    <property type="entry name" value="A/G_cyclase"/>
</dbReference>
<feature type="region of interest" description="Disordered" evidence="7">
    <location>
        <begin position="1421"/>
        <end position="1446"/>
    </location>
</feature>
<evidence type="ECO:0000256" key="1">
    <source>
        <dbReference type="ARBA" id="ARBA00004370"/>
    </source>
</evidence>
<feature type="compositionally biased region" description="Low complexity" evidence="7">
    <location>
        <begin position="1226"/>
        <end position="1240"/>
    </location>
</feature>
<feature type="compositionally biased region" description="Basic residues" evidence="7">
    <location>
        <begin position="1682"/>
        <end position="1694"/>
    </location>
</feature>
<name>A0A8J4F2R3_9CHLO</name>
<dbReference type="GO" id="GO:0035556">
    <property type="term" value="P:intracellular signal transduction"/>
    <property type="evidence" value="ECO:0007669"/>
    <property type="project" value="InterPro"/>
</dbReference>
<feature type="region of interest" description="Disordered" evidence="7">
    <location>
        <begin position="1952"/>
        <end position="1986"/>
    </location>
</feature>
<protein>
    <recommendedName>
        <fullName evidence="8">Guanylate cyclase domain-containing protein</fullName>
    </recommendedName>
</protein>
<dbReference type="PANTHER" id="PTHR11920">
    <property type="entry name" value="GUANYLYL CYCLASE"/>
    <property type="match status" value="1"/>
</dbReference>
<feature type="compositionally biased region" description="Polar residues" evidence="7">
    <location>
        <begin position="1171"/>
        <end position="1181"/>
    </location>
</feature>
<dbReference type="Proteomes" id="UP000747399">
    <property type="component" value="Unassembled WGS sequence"/>
</dbReference>
<reference evidence="9" key="1">
    <citation type="journal article" date="2021" name="Proc. Natl. Acad. Sci. U.S.A.">
        <title>Three genomes in the algal genus Volvox reveal the fate of a haploid sex-determining region after a transition to homothallism.</title>
        <authorList>
            <person name="Yamamoto K."/>
            <person name="Hamaji T."/>
            <person name="Kawai-Toyooka H."/>
            <person name="Matsuzaki R."/>
            <person name="Takahashi F."/>
            <person name="Nishimura Y."/>
            <person name="Kawachi M."/>
            <person name="Noguchi H."/>
            <person name="Minakuchi Y."/>
            <person name="Umen J.G."/>
            <person name="Toyoda A."/>
            <person name="Nozaki H."/>
        </authorList>
    </citation>
    <scope>NUCLEOTIDE SEQUENCE</scope>
    <source>
        <strain evidence="9">NIES-3780</strain>
    </source>
</reference>
<comment type="subcellular location">
    <subcellularLocation>
        <location evidence="1">Membrane</location>
    </subcellularLocation>
</comment>
<dbReference type="GO" id="GO:0004383">
    <property type="term" value="F:guanylate cyclase activity"/>
    <property type="evidence" value="ECO:0007669"/>
    <property type="project" value="TreeGrafter"/>
</dbReference>
<dbReference type="Gene3D" id="3.30.70.1230">
    <property type="entry name" value="Nucleotide cyclase"/>
    <property type="match status" value="1"/>
</dbReference>
<feature type="region of interest" description="Disordered" evidence="7">
    <location>
        <begin position="1680"/>
        <end position="1700"/>
    </location>
</feature>
<dbReference type="CDD" id="cd07302">
    <property type="entry name" value="CHD"/>
    <property type="match status" value="1"/>
</dbReference>
<feature type="region of interest" description="Disordered" evidence="7">
    <location>
        <begin position="438"/>
        <end position="480"/>
    </location>
</feature>
<dbReference type="GO" id="GO:0004016">
    <property type="term" value="F:adenylate cyclase activity"/>
    <property type="evidence" value="ECO:0007669"/>
    <property type="project" value="TreeGrafter"/>
</dbReference>
<dbReference type="GO" id="GO:0001653">
    <property type="term" value="F:peptide receptor activity"/>
    <property type="evidence" value="ECO:0007669"/>
    <property type="project" value="TreeGrafter"/>
</dbReference>
<evidence type="ECO:0000256" key="5">
    <source>
        <dbReference type="ARBA" id="ARBA00023136"/>
    </source>
</evidence>
<dbReference type="SMART" id="SM00044">
    <property type="entry name" value="CYCc"/>
    <property type="match status" value="1"/>
</dbReference>
<keyword evidence="10" id="KW-1185">Reference proteome</keyword>
<comment type="caution">
    <text evidence="9">The sequence shown here is derived from an EMBL/GenBank/DDBJ whole genome shotgun (WGS) entry which is preliminary data.</text>
</comment>
<evidence type="ECO:0000256" key="4">
    <source>
        <dbReference type="ARBA" id="ARBA00022989"/>
    </source>
</evidence>
<evidence type="ECO:0000256" key="3">
    <source>
        <dbReference type="ARBA" id="ARBA00022741"/>
    </source>
</evidence>
<organism evidence="9 10">
    <name type="scientific">Volvox africanus</name>
    <dbReference type="NCBI Taxonomy" id="51714"/>
    <lineage>
        <taxon>Eukaryota</taxon>
        <taxon>Viridiplantae</taxon>
        <taxon>Chlorophyta</taxon>
        <taxon>core chlorophytes</taxon>
        <taxon>Chlorophyceae</taxon>
        <taxon>CS clade</taxon>
        <taxon>Chlamydomonadales</taxon>
        <taxon>Volvocaceae</taxon>
        <taxon>Volvox</taxon>
    </lineage>
</organism>
<keyword evidence="4" id="KW-1133">Transmembrane helix</keyword>
<dbReference type="InterPro" id="IPR050401">
    <property type="entry name" value="Cyclic_nucleotide_synthase"/>
</dbReference>